<evidence type="ECO:0000313" key="7">
    <source>
        <dbReference type="Proteomes" id="UP000759131"/>
    </source>
</evidence>
<gene>
    <name evidence="6" type="ORF">OSB1V03_LOCUS8861</name>
</gene>
<keyword evidence="7" id="KW-1185">Reference proteome</keyword>
<dbReference type="OrthoDB" id="19182at2759"/>
<dbReference type="Pfam" id="PF06733">
    <property type="entry name" value="DEAD_2"/>
    <property type="match status" value="1"/>
</dbReference>
<dbReference type="GO" id="GO:0003678">
    <property type="term" value="F:DNA helicase activity"/>
    <property type="evidence" value="ECO:0007669"/>
    <property type="project" value="InterPro"/>
</dbReference>
<dbReference type="Proteomes" id="UP000759131">
    <property type="component" value="Unassembled WGS sequence"/>
</dbReference>
<dbReference type="EMBL" id="OC860286">
    <property type="protein sequence ID" value="CAD7628439.1"/>
    <property type="molecule type" value="Genomic_DNA"/>
</dbReference>
<evidence type="ECO:0000259" key="5">
    <source>
        <dbReference type="PROSITE" id="PS51193"/>
    </source>
</evidence>
<dbReference type="PANTHER" id="PTHR11472:SF34">
    <property type="entry name" value="REGULATOR OF TELOMERE ELONGATION HELICASE 1"/>
    <property type="match status" value="1"/>
</dbReference>
<dbReference type="GO" id="GO:0010569">
    <property type="term" value="P:regulation of double-strand break repair via homologous recombination"/>
    <property type="evidence" value="ECO:0007669"/>
    <property type="project" value="TreeGrafter"/>
</dbReference>
<feature type="non-terminal residue" evidence="6">
    <location>
        <position position="583"/>
    </location>
</feature>
<dbReference type="InterPro" id="IPR010614">
    <property type="entry name" value="RAD3-like_helicase_DEAD"/>
</dbReference>
<dbReference type="GO" id="GO:0003677">
    <property type="term" value="F:DNA binding"/>
    <property type="evidence" value="ECO:0007669"/>
    <property type="project" value="InterPro"/>
</dbReference>
<evidence type="ECO:0000256" key="2">
    <source>
        <dbReference type="ARBA" id="ARBA00022801"/>
    </source>
</evidence>
<evidence type="ECO:0000256" key="3">
    <source>
        <dbReference type="ARBA" id="ARBA00022840"/>
    </source>
</evidence>
<dbReference type="SMART" id="SM00488">
    <property type="entry name" value="DEXDc2"/>
    <property type="match status" value="1"/>
</dbReference>
<feature type="domain" description="Helicase ATP-binding" evidence="5">
    <location>
        <begin position="131"/>
        <end position="567"/>
    </location>
</feature>
<dbReference type="GO" id="GO:0016818">
    <property type="term" value="F:hydrolase activity, acting on acid anhydrides, in phosphorus-containing anhydrides"/>
    <property type="evidence" value="ECO:0007669"/>
    <property type="project" value="InterPro"/>
</dbReference>
<dbReference type="GO" id="GO:0005634">
    <property type="term" value="C:nucleus"/>
    <property type="evidence" value="ECO:0007669"/>
    <property type="project" value="TreeGrafter"/>
</dbReference>
<dbReference type="AlphaFoldDB" id="A0A7R9KUR6"/>
<dbReference type="Gene3D" id="3.40.50.300">
    <property type="entry name" value="P-loop containing nucleotide triphosphate hydrolases"/>
    <property type="match status" value="2"/>
</dbReference>
<feature type="region of interest" description="Disordered" evidence="4">
    <location>
        <begin position="1"/>
        <end position="26"/>
    </location>
</feature>
<feature type="compositionally biased region" description="Polar residues" evidence="4">
    <location>
        <begin position="1"/>
        <end position="14"/>
    </location>
</feature>
<dbReference type="PROSITE" id="PS51193">
    <property type="entry name" value="HELICASE_ATP_BIND_2"/>
    <property type="match status" value="1"/>
</dbReference>
<dbReference type="GO" id="GO:0070182">
    <property type="term" value="F:DNA polymerase binding"/>
    <property type="evidence" value="ECO:0007669"/>
    <property type="project" value="TreeGrafter"/>
</dbReference>
<protein>
    <recommendedName>
        <fullName evidence="5">Helicase ATP-binding domain-containing protein</fullName>
    </recommendedName>
</protein>
<dbReference type="InterPro" id="IPR014013">
    <property type="entry name" value="Helic_SF1/SF2_ATP-bd_DinG/Rad3"/>
</dbReference>
<organism evidence="6">
    <name type="scientific">Medioppia subpectinata</name>
    <dbReference type="NCBI Taxonomy" id="1979941"/>
    <lineage>
        <taxon>Eukaryota</taxon>
        <taxon>Metazoa</taxon>
        <taxon>Ecdysozoa</taxon>
        <taxon>Arthropoda</taxon>
        <taxon>Chelicerata</taxon>
        <taxon>Arachnida</taxon>
        <taxon>Acari</taxon>
        <taxon>Acariformes</taxon>
        <taxon>Sarcoptiformes</taxon>
        <taxon>Oribatida</taxon>
        <taxon>Brachypylina</taxon>
        <taxon>Oppioidea</taxon>
        <taxon>Oppiidae</taxon>
        <taxon>Medioppia</taxon>
    </lineage>
</organism>
<dbReference type="GO" id="GO:0090657">
    <property type="term" value="P:telomeric loop disassembly"/>
    <property type="evidence" value="ECO:0007669"/>
    <property type="project" value="TreeGrafter"/>
</dbReference>
<dbReference type="InterPro" id="IPR045028">
    <property type="entry name" value="DinG/Rad3-like"/>
</dbReference>
<dbReference type="InterPro" id="IPR006554">
    <property type="entry name" value="Helicase-like_DEXD_c2"/>
</dbReference>
<dbReference type="EMBL" id="CAJPIZ010005711">
    <property type="protein sequence ID" value="CAG2108869.1"/>
    <property type="molecule type" value="Genomic_DNA"/>
</dbReference>
<name>A0A7R9KUR6_9ACAR</name>
<dbReference type="GO" id="GO:0005524">
    <property type="term" value="F:ATP binding"/>
    <property type="evidence" value="ECO:0007669"/>
    <property type="project" value="UniProtKB-KW"/>
</dbReference>
<accession>A0A7R9KUR6</accession>
<proteinExistence type="predicted"/>
<evidence type="ECO:0000313" key="6">
    <source>
        <dbReference type="EMBL" id="CAD7628439.1"/>
    </source>
</evidence>
<dbReference type="GO" id="GO:1904430">
    <property type="term" value="P:negative regulation of t-circle formation"/>
    <property type="evidence" value="ECO:0007669"/>
    <property type="project" value="TreeGrafter"/>
</dbReference>
<dbReference type="PANTHER" id="PTHR11472">
    <property type="entry name" value="DNA REPAIR DEAD HELICASE RAD3/XP-D SUBFAMILY MEMBER"/>
    <property type="match status" value="1"/>
</dbReference>
<evidence type="ECO:0000256" key="4">
    <source>
        <dbReference type="SAM" id="MobiDB-lite"/>
    </source>
</evidence>
<dbReference type="SUPFAM" id="SSF52540">
    <property type="entry name" value="P-loop containing nucleoside triphosphate hydrolases"/>
    <property type="match status" value="1"/>
</dbReference>
<dbReference type="GO" id="GO:0045910">
    <property type="term" value="P:negative regulation of DNA recombination"/>
    <property type="evidence" value="ECO:0007669"/>
    <property type="project" value="TreeGrafter"/>
</dbReference>
<keyword evidence="3" id="KW-0067">ATP-binding</keyword>
<keyword evidence="2" id="KW-0378">Hydrolase</keyword>
<evidence type="ECO:0000256" key="1">
    <source>
        <dbReference type="ARBA" id="ARBA00022741"/>
    </source>
</evidence>
<keyword evidence="1" id="KW-0547">Nucleotide-binding</keyword>
<sequence length="583" mass="67064">MTQLMKHSMTSLATTDDDNEDKRQQSRVYAKNSMDRFGDDLCALLLSYFPLEDRFRYECVSKQFQRTLFESVVDITINDTLLCKAARNYRESQSLATIAIKHYHHSRALPKTHHLLVHRVMDNTREPIVIDGIEVHFPYKPYGLQLDYMRSMIRCCQQKQNGLLESPTGTGKTLCILCSSLAWIRYQRLLLHKPTPRDPFDDILSQFLDELWNPVVETATTSAAIQRLDEMWNPVVETATTTSAAISIEQKPVVFDTDIVNMKEECFDVQVFDNHFDNSFDEHLVVKTIDETNESLMTSDDDSMITNDDSKPEVITIEDSPPEVSSQVITIDDSPPEVVPEVEAEIGSNDGREPQIVYTSRTHSQLSQSCRQLKQTEYRTEPAVVMASREQLCLCPQVQSQSGPSMQSQMCSKLTKNDECQYYPNIQGKVDRNIETYYKSRNGCKVMDIEDLVDFGRRHECCPYYAARKLADKASVLFMPYNYVIEPRIRHAMKLTKALRVKNSVIVFDEGHNIEDRFADAMSTHISGQTLDTCIKQLHSIGEWMQRTPEEKVNDRFKCDAQYNINRVLELSSKLCELQKLIF</sequence>
<dbReference type="InterPro" id="IPR027417">
    <property type="entry name" value="P-loop_NTPase"/>
</dbReference>
<reference evidence="6" key="1">
    <citation type="submission" date="2020-11" db="EMBL/GenBank/DDBJ databases">
        <authorList>
            <person name="Tran Van P."/>
        </authorList>
    </citation>
    <scope>NUCLEOTIDE SEQUENCE</scope>
</reference>